<organism evidence="2 3">
    <name type="scientific">Halorussus aquaticus</name>
    <dbReference type="NCBI Taxonomy" id="2953748"/>
    <lineage>
        <taxon>Archaea</taxon>
        <taxon>Methanobacteriati</taxon>
        <taxon>Methanobacteriota</taxon>
        <taxon>Stenosarchaea group</taxon>
        <taxon>Halobacteria</taxon>
        <taxon>Halobacteriales</taxon>
        <taxon>Haladaptataceae</taxon>
        <taxon>Halorussus</taxon>
    </lineage>
</organism>
<feature type="transmembrane region" description="Helical" evidence="1">
    <location>
        <begin position="97"/>
        <end position="117"/>
    </location>
</feature>
<name>A0ABD5Q8Q9_9EURY</name>
<dbReference type="EMBL" id="JBHSHT010000005">
    <property type="protein sequence ID" value="MFC4827088.1"/>
    <property type="molecule type" value="Genomic_DNA"/>
</dbReference>
<keyword evidence="3" id="KW-1185">Reference proteome</keyword>
<feature type="transmembrane region" description="Helical" evidence="1">
    <location>
        <begin position="12"/>
        <end position="32"/>
    </location>
</feature>
<sequence>MAFNGLHQNVIYYPFLAGLIHLLLILLLFILFEYDSNVSTKVKIWIGIGMIATGIVPTFLFSLFGLISPVIFLLLAFLLMLRAELGSGLGEPLGAVYIGLWPLFLLVYILVGVIEYII</sequence>
<comment type="caution">
    <text evidence="2">The sequence shown here is derived from an EMBL/GenBank/DDBJ whole genome shotgun (WGS) entry which is preliminary data.</text>
</comment>
<evidence type="ECO:0000256" key="1">
    <source>
        <dbReference type="SAM" id="Phobius"/>
    </source>
</evidence>
<reference evidence="2 3" key="1">
    <citation type="journal article" date="2019" name="Int. J. Syst. Evol. Microbiol.">
        <title>The Global Catalogue of Microorganisms (GCM) 10K type strain sequencing project: providing services to taxonomists for standard genome sequencing and annotation.</title>
        <authorList>
            <consortium name="The Broad Institute Genomics Platform"/>
            <consortium name="The Broad Institute Genome Sequencing Center for Infectious Disease"/>
            <person name="Wu L."/>
            <person name="Ma J."/>
        </authorList>
    </citation>
    <scope>NUCLEOTIDE SEQUENCE [LARGE SCALE GENOMIC DNA]</scope>
    <source>
        <strain evidence="2 3">XZYJ18</strain>
    </source>
</reference>
<dbReference type="Proteomes" id="UP001595945">
    <property type="component" value="Unassembled WGS sequence"/>
</dbReference>
<keyword evidence="1" id="KW-1133">Transmembrane helix</keyword>
<protein>
    <recommendedName>
        <fullName evidence="4">Yip1 domain-containing protein</fullName>
    </recommendedName>
</protein>
<evidence type="ECO:0000313" key="2">
    <source>
        <dbReference type="EMBL" id="MFC4827088.1"/>
    </source>
</evidence>
<dbReference type="AlphaFoldDB" id="A0ABD5Q8Q9"/>
<keyword evidence="1" id="KW-0472">Membrane</keyword>
<dbReference type="GeneID" id="73047690"/>
<evidence type="ECO:0000313" key="3">
    <source>
        <dbReference type="Proteomes" id="UP001595945"/>
    </source>
</evidence>
<evidence type="ECO:0008006" key="4">
    <source>
        <dbReference type="Google" id="ProtNLM"/>
    </source>
</evidence>
<feature type="transmembrane region" description="Helical" evidence="1">
    <location>
        <begin position="44"/>
        <end position="77"/>
    </location>
</feature>
<proteinExistence type="predicted"/>
<dbReference type="RefSeq" id="WP_254270601.1">
    <property type="nucleotide sequence ID" value="NZ_CP100402.1"/>
</dbReference>
<gene>
    <name evidence="2" type="ORF">ACFO9K_22865</name>
</gene>
<accession>A0ABD5Q8Q9</accession>
<keyword evidence="1" id="KW-0812">Transmembrane</keyword>